<dbReference type="InterPro" id="IPR016156">
    <property type="entry name" value="FAD/NAD-linked_Rdtase_dimer_sf"/>
</dbReference>
<evidence type="ECO:0000313" key="7">
    <source>
        <dbReference type="EMBL" id="QDP98222.1"/>
    </source>
</evidence>
<dbReference type="InterPro" id="IPR023753">
    <property type="entry name" value="FAD/NAD-binding_dom"/>
</dbReference>
<proteinExistence type="inferred from homology"/>
<keyword evidence="3 4" id="KW-0274">FAD</keyword>
<comment type="similarity">
    <text evidence="1">Belongs to the class-I pyridine nucleotide-disulfide oxidoreductase family.</text>
</comment>
<dbReference type="Gene3D" id="3.30.390.30">
    <property type="match status" value="1"/>
</dbReference>
<name>A0A516Q4C2_9ACTN</name>
<keyword evidence="8" id="KW-1185">Reference proteome</keyword>
<feature type="binding site" evidence="4">
    <location>
        <begin position="224"/>
        <end position="231"/>
    </location>
    <ligand>
        <name>NAD(+)</name>
        <dbReference type="ChEBI" id="CHEBI:57540"/>
    </ligand>
</feature>
<dbReference type="InterPro" id="IPR036188">
    <property type="entry name" value="FAD/NAD-bd_sf"/>
</dbReference>
<dbReference type="EMBL" id="CP041692">
    <property type="protein sequence ID" value="QDP98222.1"/>
    <property type="molecule type" value="Genomic_DNA"/>
</dbReference>
<feature type="binding site" evidence="4">
    <location>
        <position position="247"/>
    </location>
    <ligand>
        <name>NAD(+)</name>
        <dbReference type="ChEBI" id="CHEBI:57540"/>
    </ligand>
</feature>
<dbReference type="PRINTS" id="PR00368">
    <property type="entry name" value="FADPNR"/>
</dbReference>
<accession>A0A516Q4C2</accession>
<reference evidence="7 8" key="1">
    <citation type="submission" date="2019-07" db="EMBL/GenBank/DDBJ databases">
        <title>Microlunatus dokdonensis sp. nov. isolated from the rhizospheric soil of the wild plant Elymus tsukushiensis.</title>
        <authorList>
            <person name="Ghim S.-Y."/>
            <person name="Hwang Y.-J."/>
            <person name="Son J.-S."/>
            <person name="Shin J.-H."/>
        </authorList>
    </citation>
    <scope>NUCLEOTIDE SEQUENCE [LARGE SCALE GENOMIC DNA]</scope>
    <source>
        <strain evidence="7 8">KUDC0627</strain>
    </source>
</reference>
<dbReference type="Proteomes" id="UP000319263">
    <property type="component" value="Chromosome"/>
</dbReference>
<keyword evidence="4" id="KW-0520">NAD</keyword>
<keyword evidence="4" id="KW-0547">Nucleotide-binding</keyword>
<gene>
    <name evidence="7" type="ORF">FOE78_22015</name>
</gene>
<dbReference type="Gene3D" id="3.50.50.60">
    <property type="entry name" value="FAD/NAD(P)-binding domain"/>
    <property type="match status" value="2"/>
</dbReference>
<keyword evidence="2" id="KW-0285">Flavoprotein</keyword>
<feature type="domain" description="FAD/NAD(P)-binding" evidence="6">
    <location>
        <begin position="55"/>
        <end position="365"/>
    </location>
</feature>
<dbReference type="PANTHER" id="PTHR43014">
    <property type="entry name" value="MERCURIC REDUCTASE"/>
    <property type="match status" value="1"/>
</dbReference>
<dbReference type="PIRSF" id="PIRSF000350">
    <property type="entry name" value="Mercury_reductase_MerA"/>
    <property type="match status" value="1"/>
</dbReference>
<evidence type="ECO:0000256" key="4">
    <source>
        <dbReference type="PIRSR" id="PIRSR000350-3"/>
    </source>
</evidence>
<dbReference type="AlphaFoldDB" id="A0A516Q4C2"/>
<dbReference type="GO" id="GO:0003955">
    <property type="term" value="F:NAD(P)H dehydrogenase (quinone) activity"/>
    <property type="evidence" value="ECO:0007669"/>
    <property type="project" value="TreeGrafter"/>
</dbReference>
<dbReference type="Pfam" id="PF02852">
    <property type="entry name" value="Pyr_redox_dim"/>
    <property type="match status" value="1"/>
</dbReference>
<evidence type="ECO:0000256" key="1">
    <source>
        <dbReference type="ARBA" id="ARBA00007532"/>
    </source>
</evidence>
<dbReference type="InterPro" id="IPR004099">
    <property type="entry name" value="Pyr_nucl-diS_OxRdtase_dimer"/>
</dbReference>
<dbReference type="Pfam" id="PF07992">
    <property type="entry name" value="Pyr_redox_2"/>
    <property type="match status" value="1"/>
</dbReference>
<dbReference type="GO" id="GO:0050660">
    <property type="term" value="F:flavin adenine dinucleotide binding"/>
    <property type="evidence" value="ECO:0007669"/>
    <property type="project" value="TreeGrafter"/>
</dbReference>
<feature type="domain" description="Pyridine nucleotide-disulphide oxidoreductase dimerisation" evidence="5">
    <location>
        <begin position="393"/>
        <end position="499"/>
    </location>
</feature>
<dbReference type="SUPFAM" id="SSF51905">
    <property type="entry name" value="FAD/NAD(P)-binding domain"/>
    <property type="match status" value="1"/>
</dbReference>
<feature type="binding site" evidence="4">
    <location>
        <position position="99"/>
    </location>
    <ligand>
        <name>FAD</name>
        <dbReference type="ChEBI" id="CHEBI:57692"/>
    </ligand>
</feature>
<sequence>MAVDRASQMLLSEGARHWREVGREMTSVHQDLTQPQGQNPRNAQRVQDAEQQCELLVIGAGSAGIAAAAAGQRAGAKVTVIERERPGGASLWTGTVPTKALIAAARAAHLMRTADRFAITPVEPQLNFGELMRGIQDRVSAAAPTEPSGALQRLGVDVVAGAARFTGPETIMVGDVSYRFSRAVIASGTAPAMPPIPGLVECNPLTVTSFWELRFLPEQVTLIGGGPTGCEFAQALARLGSKVRIIELADRLLPREEPEASEMIAERLRSEGVEVLTGTAVRRAISYAHHQQLIIAGPDGAEPVTIESGRIMVTAGRRPVTVGLDLPRAGVFLNEQGYIAVDDRLRTENRKVYAAGDAVGDRPLASLAELDGEIAATNAVSGRSRIARHELGPQVVFTDPEIGRIGHTEMSARVGLGDWLRVRKSSGRIDRAIAENEPSGLTKIISNGHGRMVGATVISPRAGEVITELATVLQRGGRIADLASVPHAYPTWSDALWHAAMDDQAERQTAPTGRTAVLRRR</sequence>
<dbReference type="KEGG" id="mik:FOE78_22015"/>
<dbReference type="PANTHER" id="PTHR43014:SF2">
    <property type="entry name" value="MERCURIC REDUCTASE"/>
    <property type="match status" value="1"/>
</dbReference>
<feature type="binding site" evidence="4">
    <location>
        <position position="357"/>
    </location>
    <ligand>
        <name>FAD</name>
        <dbReference type="ChEBI" id="CHEBI:57692"/>
    </ligand>
</feature>
<dbReference type="InterPro" id="IPR001100">
    <property type="entry name" value="Pyr_nuc-diS_OxRdtase"/>
</dbReference>
<comment type="cofactor">
    <cofactor evidence="4">
        <name>FAD</name>
        <dbReference type="ChEBI" id="CHEBI:57692"/>
    </cofactor>
    <text evidence="4">Binds 1 FAD per subunit.</text>
</comment>
<evidence type="ECO:0000256" key="2">
    <source>
        <dbReference type="ARBA" id="ARBA00022630"/>
    </source>
</evidence>
<evidence type="ECO:0000259" key="5">
    <source>
        <dbReference type="Pfam" id="PF02852"/>
    </source>
</evidence>
<dbReference type="PRINTS" id="PR00411">
    <property type="entry name" value="PNDRDTASEI"/>
</dbReference>
<feature type="binding site" evidence="4">
    <location>
        <position position="316"/>
    </location>
    <ligand>
        <name>NAD(+)</name>
        <dbReference type="ChEBI" id="CHEBI:57540"/>
    </ligand>
</feature>
<evidence type="ECO:0000313" key="8">
    <source>
        <dbReference type="Proteomes" id="UP000319263"/>
    </source>
</evidence>
<organism evidence="7 8">
    <name type="scientific">Microlunatus elymi</name>
    <dbReference type="NCBI Taxonomy" id="2596828"/>
    <lineage>
        <taxon>Bacteria</taxon>
        <taxon>Bacillati</taxon>
        <taxon>Actinomycetota</taxon>
        <taxon>Actinomycetes</taxon>
        <taxon>Propionibacteriales</taxon>
        <taxon>Propionibacteriaceae</taxon>
        <taxon>Microlunatus</taxon>
    </lineage>
</organism>
<dbReference type="OrthoDB" id="4763248at2"/>
<dbReference type="SUPFAM" id="SSF55424">
    <property type="entry name" value="FAD/NAD-linked reductases, dimerisation (C-terminal) domain"/>
    <property type="match status" value="1"/>
</dbReference>
<protein>
    <submittedName>
        <fullName evidence="7">FAD-binding protein</fullName>
    </submittedName>
</protein>
<evidence type="ECO:0000259" key="6">
    <source>
        <dbReference type="Pfam" id="PF07992"/>
    </source>
</evidence>
<evidence type="ECO:0000256" key="3">
    <source>
        <dbReference type="ARBA" id="ARBA00022827"/>
    </source>
</evidence>